<comment type="caution">
    <text evidence="2">The sequence shown here is derived from an EMBL/GenBank/DDBJ whole genome shotgun (WGS) entry which is preliminary data.</text>
</comment>
<sequence length="246" mass="26853">MNPAFQPPSFFFGAMDISDVQPSTNHTTDFMNRGNNDLMFSQPSDFTNSENKYSQALPAIDSLALDNSAGNGGTPLSKQAWLEDHEMVTRINALKPSAISNARILYGSHRNNFIDVQTCRFPVTGESSYGAILTFTHEGVTKAIRREVAGCPLKAVLTLVAQLQTDAGLLLTKYDLGEKFDGPQGETDESGDFKLFETKTPLRSYAAPDDVSGMVQAPLGPRGRRKGDGYGPGSEYNSKRSRMDQN</sequence>
<feature type="region of interest" description="Disordered" evidence="1">
    <location>
        <begin position="206"/>
        <end position="246"/>
    </location>
</feature>
<reference evidence="2" key="1">
    <citation type="journal article" date="2021" name="Nat. Commun.">
        <title>Genetic determinants of endophytism in the Arabidopsis root mycobiome.</title>
        <authorList>
            <person name="Mesny F."/>
            <person name="Miyauchi S."/>
            <person name="Thiergart T."/>
            <person name="Pickel B."/>
            <person name="Atanasova L."/>
            <person name="Karlsson M."/>
            <person name="Huettel B."/>
            <person name="Barry K.W."/>
            <person name="Haridas S."/>
            <person name="Chen C."/>
            <person name="Bauer D."/>
            <person name="Andreopoulos W."/>
            <person name="Pangilinan J."/>
            <person name="LaButti K."/>
            <person name="Riley R."/>
            <person name="Lipzen A."/>
            <person name="Clum A."/>
            <person name="Drula E."/>
            <person name="Henrissat B."/>
            <person name="Kohler A."/>
            <person name="Grigoriev I.V."/>
            <person name="Martin F.M."/>
            <person name="Hacquard S."/>
        </authorList>
    </citation>
    <scope>NUCLEOTIDE SEQUENCE</scope>
    <source>
        <strain evidence="2">MPI-CAGE-CH-0243</strain>
    </source>
</reference>
<dbReference type="AlphaFoldDB" id="A0A9P9J0W2"/>
<protein>
    <submittedName>
        <fullName evidence="2">Uncharacterized protein</fullName>
    </submittedName>
</protein>
<name>A0A9P9J0W2_9PLEO</name>
<evidence type="ECO:0000313" key="3">
    <source>
        <dbReference type="Proteomes" id="UP000700596"/>
    </source>
</evidence>
<keyword evidence="3" id="KW-1185">Reference proteome</keyword>
<dbReference type="OrthoDB" id="3741724at2759"/>
<gene>
    <name evidence="2" type="ORF">B0J11DRAFT_574060</name>
</gene>
<evidence type="ECO:0000256" key="1">
    <source>
        <dbReference type="SAM" id="MobiDB-lite"/>
    </source>
</evidence>
<feature type="compositionally biased region" description="Basic and acidic residues" evidence="1">
    <location>
        <begin position="237"/>
        <end position="246"/>
    </location>
</feature>
<dbReference type="EMBL" id="JAGMWT010000001">
    <property type="protein sequence ID" value="KAH7138050.1"/>
    <property type="molecule type" value="Genomic_DNA"/>
</dbReference>
<organism evidence="2 3">
    <name type="scientific">Dendryphion nanum</name>
    <dbReference type="NCBI Taxonomy" id="256645"/>
    <lineage>
        <taxon>Eukaryota</taxon>
        <taxon>Fungi</taxon>
        <taxon>Dikarya</taxon>
        <taxon>Ascomycota</taxon>
        <taxon>Pezizomycotina</taxon>
        <taxon>Dothideomycetes</taxon>
        <taxon>Pleosporomycetidae</taxon>
        <taxon>Pleosporales</taxon>
        <taxon>Torulaceae</taxon>
        <taxon>Dendryphion</taxon>
    </lineage>
</organism>
<evidence type="ECO:0000313" key="2">
    <source>
        <dbReference type="EMBL" id="KAH7138050.1"/>
    </source>
</evidence>
<dbReference type="Proteomes" id="UP000700596">
    <property type="component" value="Unassembled WGS sequence"/>
</dbReference>
<proteinExistence type="predicted"/>
<accession>A0A9P9J0W2</accession>